<dbReference type="Pfam" id="PF00593">
    <property type="entry name" value="TonB_dep_Rec_b-barrel"/>
    <property type="match status" value="1"/>
</dbReference>
<keyword evidence="4 10" id="KW-0812">Transmembrane</keyword>
<evidence type="ECO:0000256" key="10">
    <source>
        <dbReference type="PROSITE-ProRule" id="PRU01360"/>
    </source>
</evidence>
<dbReference type="Proteomes" id="UP000243426">
    <property type="component" value="Chromosome I"/>
</dbReference>
<dbReference type="InterPro" id="IPR036942">
    <property type="entry name" value="Beta-barrel_TonB_sf"/>
</dbReference>
<evidence type="ECO:0000313" key="14">
    <source>
        <dbReference type="EMBL" id="SDS94544.1"/>
    </source>
</evidence>
<comment type="similarity">
    <text evidence="10 11">Belongs to the TonB-dependent receptor family.</text>
</comment>
<gene>
    <name evidence="14" type="ORF">SAMN05216198_3222</name>
</gene>
<dbReference type="GO" id="GO:0009279">
    <property type="term" value="C:cell outer membrane"/>
    <property type="evidence" value="ECO:0007669"/>
    <property type="project" value="UniProtKB-SubCell"/>
</dbReference>
<dbReference type="Gene3D" id="2.170.130.10">
    <property type="entry name" value="TonB-dependent receptor, plug domain"/>
    <property type="match status" value="1"/>
</dbReference>
<evidence type="ECO:0000259" key="13">
    <source>
        <dbReference type="Pfam" id="PF07715"/>
    </source>
</evidence>
<dbReference type="PANTHER" id="PTHR30069">
    <property type="entry name" value="TONB-DEPENDENT OUTER MEMBRANE RECEPTOR"/>
    <property type="match status" value="1"/>
</dbReference>
<dbReference type="PROSITE" id="PS52016">
    <property type="entry name" value="TONB_DEPENDENT_REC_3"/>
    <property type="match status" value="1"/>
</dbReference>
<dbReference type="Gene3D" id="2.40.170.20">
    <property type="entry name" value="TonB-dependent receptor, beta-barrel domain"/>
    <property type="match status" value="1"/>
</dbReference>
<dbReference type="InterPro" id="IPR000531">
    <property type="entry name" value="Beta-barrel_TonB"/>
</dbReference>
<dbReference type="Pfam" id="PF07715">
    <property type="entry name" value="Plug"/>
    <property type="match status" value="1"/>
</dbReference>
<evidence type="ECO:0000256" key="8">
    <source>
        <dbReference type="ARBA" id="ARBA00023136"/>
    </source>
</evidence>
<dbReference type="STRING" id="797277.SAMN05216198_3222"/>
<evidence type="ECO:0000256" key="5">
    <source>
        <dbReference type="ARBA" id="ARBA00022729"/>
    </source>
</evidence>
<evidence type="ECO:0000256" key="3">
    <source>
        <dbReference type="ARBA" id="ARBA00022452"/>
    </source>
</evidence>
<accession>A0A1H1WBU3</accession>
<dbReference type="EMBL" id="LT629748">
    <property type="protein sequence ID" value="SDS94544.1"/>
    <property type="molecule type" value="Genomic_DNA"/>
</dbReference>
<dbReference type="CDD" id="cd01347">
    <property type="entry name" value="ligand_gated_channel"/>
    <property type="match status" value="1"/>
</dbReference>
<organism evidence="14 15">
    <name type="scientific">Halopseudomonas litoralis</name>
    <dbReference type="NCBI Taxonomy" id="797277"/>
    <lineage>
        <taxon>Bacteria</taxon>
        <taxon>Pseudomonadati</taxon>
        <taxon>Pseudomonadota</taxon>
        <taxon>Gammaproteobacteria</taxon>
        <taxon>Pseudomonadales</taxon>
        <taxon>Pseudomonadaceae</taxon>
        <taxon>Halopseudomonas</taxon>
    </lineage>
</organism>
<dbReference type="PANTHER" id="PTHR30069:SF53">
    <property type="entry name" value="COLICIN I RECEPTOR-RELATED"/>
    <property type="match status" value="1"/>
</dbReference>
<comment type="subcellular location">
    <subcellularLocation>
        <location evidence="1 10">Cell outer membrane</location>
        <topology evidence="1 10">Multi-pass membrane protein</topology>
    </subcellularLocation>
</comment>
<feature type="domain" description="TonB-dependent receptor plug" evidence="13">
    <location>
        <begin position="54"/>
        <end position="165"/>
    </location>
</feature>
<keyword evidence="7 11" id="KW-0798">TonB box</keyword>
<dbReference type="InterPro" id="IPR037066">
    <property type="entry name" value="Plug_dom_sf"/>
</dbReference>
<keyword evidence="3 10" id="KW-1134">Transmembrane beta strand</keyword>
<evidence type="ECO:0000256" key="6">
    <source>
        <dbReference type="ARBA" id="ARBA00023065"/>
    </source>
</evidence>
<evidence type="ECO:0000256" key="4">
    <source>
        <dbReference type="ARBA" id="ARBA00022692"/>
    </source>
</evidence>
<keyword evidence="5" id="KW-0732">Signal</keyword>
<dbReference type="SUPFAM" id="SSF56935">
    <property type="entry name" value="Porins"/>
    <property type="match status" value="1"/>
</dbReference>
<reference evidence="15" key="1">
    <citation type="submission" date="2016-10" db="EMBL/GenBank/DDBJ databases">
        <authorList>
            <person name="Varghese N."/>
            <person name="Submissions S."/>
        </authorList>
    </citation>
    <scope>NUCLEOTIDE SEQUENCE [LARGE SCALE GENOMIC DNA]</scope>
    <source>
        <strain evidence="15">2SM5</strain>
    </source>
</reference>
<dbReference type="InterPro" id="IPR012910">
    <property type="entry name" value="Plug_dom"/>
</dbReference>
<keyword evidence="8 10" id="KW-0472">Membrane</keyword>
<evidence type="ECO:0000256" key="11">
    <source>
        <dbReference type="RuleBase" id="RU003357"/>
    </source>
</evidence>
<evidence type="ECO:0000256" key="7">
    <source>
        <dbReference type="ARBA" id="ARBA00023077"/>
    </source>
</evidence>
<keyword evidence="2 10" id="KW-0813">Transport</keyword>
<dbReference type="GO" id="GO:0044718">
    <property type="term" value="P:siderophore transmembrane transport"/>
    <property type="evidence" value="ECO:0007669"/>
    <property type="project" value="TreeGrafter"/>
</dbReference>
<proteinExistence type="inferred from homology"/>
<dbReference type="AlphaFoldDB" id="A0A1H1WBU3"/>
<feature type="domain" description="TonB-dependent receptor-like beta-barrel" evidence="12">
    <location>
        <begin position="223"/>
        <end position="671"/>
    </location>
</feature>
<keyword evidence="14" id="KW-0675">Receptor</keyword>
<keyword evidence="15" id="KW-1185">Reference proteome</keyword>
<evidence type="ECO:0000256" key="2">
    <source>
        <dbReference type="ARBA" id="ARBA00022448"/>
    </source>
</evidence>
<evidence type="ECO:0000256" key="1">
    <source>
        <dbReference type="ARBA" id="ARBA00004571"/>
    </source>
</evidence>
<sequence>MSRRKCQFASSSQPYFKRTMLAVTMASLAYSAVAEEALDLGQTVVTASGFEQNLRDAPAAITVISQEELKKKSYTDVTDVLKNVAGVQIFGGGVERSISMRGMTANYTLFLIDGRPASGNDAFSERGSQAGNNVNFLPPLEAIERIEVIRGPASALYGSDAMGGVINIITKKVGNELTGSITAEYAMAGSGNDVNEDGFQTSAFLNMPLIEDVLGLQLTGAFQNQDESNLVGGSDSAATDPEYKKRNAGGKLSWNLDEQNLLTLGHSYTQQERWANPGRSLAETTTDRQGNITPVDPTYSDSIKKNYFLSHEGKYGNVFTNSYINHDHSENKTTLNPNTGKGIEFEVTTVNTQASWFLGAHTLTGGLTHKYENLEAGNNGMPANVVDPDEVIKMNRYQNSIFLEDNWSLTDNLILTLSGRLDDNQQYGSEFSPKVYAVWHMNDNFTLKGGVTSGYRAPDLRQSTTDFGMTSRGGVAIGNPELTPETSLNREIGIHYENFDLGLAGSVTAYVIDYEDKINRTGRICEPDETCFYDGREFAPHPYGYTAYENIDEAELRGVEFTLDYDILDNLVYRHSYTWTDTEQKSGDFKGRPLNNMAKHMFNASLDWQATQRLNLWVQGNYRGETTGDWSTNTGGGRQNGVKYDAYTFADVGLVFKPQADLSLKAGVYNVFNKEVTSDGDYAYNLDGRRLIFALTKSF</sequence>
<name>A0A1H1WBU3_9GAMM</name>
<evidence type="ECO:0000259" key="12">
    <source>
        <dbReference type="Pfam" id="PF00593"/>
    </source>
</evidence>
<keyword evidence="6" id="KW-0406">Ion transport</keyword>
<dbReference type="GO" id="GO:0015344">
    <property type="term" value="F:siderophore uptake transmembrane transporter activity"/>
    <property type="evidence" value="ECO:0007669"/>
    <property type="project" value="TreeGrafter"/>
</dbReference>
<dbReference type="InterPro" id="IPR039426">
    <property type="entry name" value="TonB-dep_rcpt-like"/>
</dbReference>
<evidence type="ECO:0000313" key="15">
    <source>
        <dbReference type="Proteomes" id="UP000243426"/>
    </source>
</evidence>
<evidence type="ECO:0000256" key="9">
    <source>
        <dbReference type="ARBA" id="ARBA00023237"/>
    </source>
</evidence>
<keyword evidence="9 10" id="KW-0998">Cell outer membrane</keyword>
<protein>
    <submittedName>
        <fullName evidence="14">Outer membrane receptor for ferrienterochelin and colicins</fullName>
    </submittedName>
</protein>